<protein>
    <submittedName>
        <fullName evidence="1">Uncharacterized protein</fullName>
    </submittedName>
</protein>
<gene>
    <name evidence="1" type="ORF">BC751_2812</name>
</gene>
<dbReference type="OrthoDB" id="839304at2"/>
<dbReference type="Proteomes" id="UP000292209">
    <property type="component" value="Unassembled WGS sequence"/>
</dbReference>
<keyword evidence="2" id="KW-1185">Reference proteome</keyword>
<evidence type="ECO:0000313" key="2">
    <source>
        <dbReference type="Proteomes" id="UP000292209"/>
    </source>
</evidence>
<dbReference type="AlphaFoldDB" id="A0A4Q7PCA5"/>
<sequence length="92" mass="10727">MIIKSIHGTFFIQISENDQDKLIVKSNDKCSLARIFDGKRINHSSSEDNFFYVCLCKQEFAHTLILMVKEVNYSNFDQTLRDITSETDRIFA</sequence>
<reference evidence="1 2" key="1">
    <citation type="submission" date="2019-02" db="EMBL/GenBank/DDBJ databases">
        <title>Genomic Encyclopedia of Archaeal and Bacterial Type Strains, Phase II (KMG-II): from individual species to whole genera.</title>
        <authorList>
            <person name="Goeker M."/>
        </authorList>
    </citation>
    <scope>NUCLEOTIDE SEQUENCE [LARGE SCALE GENOMIC DNA]</scope>
    <source>
        <strain evidence="1 2">DSM 21411</strain>
    </source>
</reference>
<proteinExistence type="predicted"/>
<accession>A0A4Q7PCA5</accession>
<dbReference type="EMBL" id="SGXG01000001">
    <property type="protein sequence ID" value="RZS97210.1"/>
    <property type="molecule type" value="Genomic_DNA"/>
</dbReference>
<evidence type="ECO:0000313" key="1">
    <source>
        <dbReference type="EMBL" id="RZS97210.1"/>
    </source>
</evidence>
<dbReference type="RefSeq" id="WP_130276016.1">
    <property type="nucleotide sequence ID" value="NZ_SGXG01000001.1"/>
</dbReference>
<organism evidence="1 2">
    <name type="scientific">Cecembia calidifontis</name>
    <dbReference type="NCBI Taxonomy" id="1187080"/>
    <lineage>
        <taxon>Bacteria</taxon>
        <taxon>Pseudomonadati</taxon>
        <taxon>Bacteroidota</taxon>
        <taxon>Cytophagia</taxon>
        <taxon>Cytophagales</taxon>
        <taxon>Cyclobacteriaceae</taxon>
        <taxon>Cecembia</taxon>
    </lineage>
</organism>
<name>A0A4Q7PCA5_9BACT</name>
<comment type="caution">
    <text evidence="1">The sequence shown here is derived from an EMBL/GenBank/DDBJ whole genome shotgun (WGS) entry which is preliminary data.</text>
</comment>